<evidence type="ECO:0000256" key="5">
    <source>
        <dbReference type="ARBA" id="ARBA00022741"/>
    </source>
</evidence>
<evidence type="ECO:0000259" key="9">
    <source>
        <dbReference type="SMART" id="SM00911"/>
    </source>
</evidence>
<evidence type="ECO:0000256" key="8">
    <source>
        <dbReference type="SAM" id="Phobius"/>
    </source>
</evidence>
<keyword evidence="8" id="KW-0812">Transmembrane</keyword>
<dbReference type="AlphaFoldDB" id="A0AB39KUL8"/>
<keyword evidence="3" id="KW-0597">Phosphoprotein</keyword>
<feature type="transmembrane region" description="Helical" evidence="8">
    <location>
        <begin position="282"/>
        <end position="303"/>
    </location>
</feature>
<evidence type="ECO:0000256" key="3">
    <source>
        <dbReference type="ARBA" id="ARBA00022553"/>
    </source>
</evidence>
<accession>A0AB39KUL8</accession>
<dbReference type="CDD" id="cd18774">
    <property type="entry name" value="PDC2_HK_sensor"/>
    <property type="match status" value="1"/>
</dbReference>
<keyword evidence="8" id="KW-0472">Membrane</keyword>
<dbReference type="InterPro" id="IPR011102">
    <property type="entry name" value="Sig_transdc_His_kinase_HWE"/>
</dbReference>
<dbReference type="PANTHER" id="PTHR41523">
    <property type="entry name" value="TWO-COMPONENT SYSTEM SENSOR PROTEIN"/>
    <property type="match status" value="1"/>
</dbReference>
<evidence type="ECO:0000256" key="1">
    <source>
        <dbReference type="ARBA" id="ARBA00000085"/>
    </source>
</evidence>
<dbReference type="Gene3D" id="3.30.450.20">
    <property type="entry name" value="PAS domain"/>
    <property type="match status" value="2"/>
</dbReference>
<proteinExistence type="predicted"/>
<dbReference type="RefSeq" id="WP_369060730.1">
    <property type="nucleotide sequence ID" value="NZ_CP158375.1"/>
</dbReference>
<sequence length="555" mass="61002">MTEYVRKTKIKQAPTVRRRLLLMAVSLIAPALIFMGLLVQTEYDNSRRRFEEQLVAMTRALAVATDRQITQGTATLQALAVSPALAEGDFQAFERQARAATAQHDGWIVLLDEQKQLINTLATPGAPLPMTGIPERGLPALQSGRTLVSNLYIGPVADRPIIVIAMPVRVEGKLYALGYIQEPRAFQSIFSAQDLPAGWTGTIVDRQAAVVARSKDVDKYLGRRASRDMRAAMGKAEQGVIHSRTLDGTPTLSSFARSQTYGWTFIVGVPRSELEVVIFRSLALLSAAFLTLLALGILSAVMVSRRISREVVSLMSDAAAIGQGGVVQERPRDLFETAEVRGALREVSQALAERETERQAADSRQQLMINELNHRVKNTLATVQSLAWQSLGRKHDRALFDAFADRLAALSRAHDLLTRRVWENGELEDVVHQTLEPYGARARGEGPKIHLAPNAAVTLSMVFHELATNAAKYGALSTHGGLVDVRWSVEGERLKILWRERGGPQVEKPSGTGFGSRLIESSILREFGGETFADYRPQGLERVMMLPLSDRVSVG</sequence>
<keyword evidence="6 10" id="KW-0418">Kinase</keyword>
<name>A0AB39KUL8_9CAUL</name>
<gene>
    <name evidence="10" type="ORF">ABOZ73_03430</name>
</gene>
<protein>
    <recommendedName>
        <fullName evidence="2">histidine kinase</fullName>
        <ecNumber evidence="2">2.7.13.3</ecNumber>
    </recommendedName>
</protein>
<evidence type="ECO:0000256" key="2">
    <source>
        <dbReference type="ARBA" id="ARBA00012438"/>
    </source>
</evidence>
<reference evidence="10" key="1">
    <citation type="submission" date="2024-06" db="EMBL/GenBank/DDBJ databases">
        <title>Caulobacter inopinatus, sp. nov.</title>
        <authorList>
            <person name="Donachie S.P."/>
        </authorList>
    </citation>
    <scope>NUCLEOTIDE SEQUENCE</scope>
    <source>
        <strain evidence="10">73W</strain>
    </source>
</reference>
<evidence type="ECO:0000313" key="10">
    <source>
        <dbReference type="EMBL" id="XDO97484.1"/>
    </source>
</evidence>
<dbReference type="Gene3D" id="3.30.565.10">
    <property type="entry name" value="Histidine kinase-like ATPase, C-terminal domain"/>
    <property type="match status" value="1"/>
</dbReference>
<dbReference type="SMART" id="SM00911">
    <property type="entry name" value="HWE_HK"/>
    <property type="match status" value="1"/>
</dbReference>
<feature type="domain" description="Signal transduction histidine kinase HWE region" evidence="9">
    <location>
        <begin position="371"/>
        <end position="448"/>
    </location>
</feature>
<feature type="transmembrane region" description="Helical" evidence="8">
    <location>
        <begin position="20"/>
        <end position="39"/>
    </location>
</feature>
<evidence type="ECO:0000256" key="6">
    <source>
        <dbReference type="ARBA" id="ARBA00022777"/>
    </source>
</evidence>
<dbReference type="GO" id="GO:0004673">
    <property type="term" value="F:protein histidine kinase activity"/>
    <property type="evidence" value="ECO:0007669"/>
    <property type="project" value="UniProtKB-EC"/>
</dbReference>
<evidence type="ECO:0000256" key="4">
    <source>
        <dbReference type="ARBA" id="ARBA00022679"/>
    </source>
</evidence>
<dbReference type="SUPFAM" id="SSF55874">
    <property type="entry name" value="ATPase domain of HSP90 chaperone/DNA topoisomerase II/histidine kinase"/>
    <property type="match status" value="1"/>
</dbReference>
<keyword evidence="5" id="KW-0547">Nucleotide-binding</keyword>
<dbReference type="CDD" id="cd18773">
    <property type="entry name" value="PDC1_HK_sensor"/>
    <property type="match status" value="1"/>
</dbReference>
<keyword evidence="4" id="KW-0808">Transferase</keyword>
<evidence type="ECO:0000256" key="7">
    <source>
        <dbReference type="ARBA" id="ARBA00022840"/>
    </source>
</evidence>
<keyword evidence="8" id="KW-1133">Transmembrane helix</keyword>
<dbReference type="EMBL" id="CP158375">
    <property type="protein sequence ID" value="XDO97484.1"/>
    <property type="molecule type" value="Genomic_DNA"/>
</dbReference>
<dbReference type="EC" id="2.7.13.3" evidence="2"/>
<comment type="catalytic activity">
    <reaction evidence="1">
        <text>ATP + protein L-histidine = ADP + protein N-phospho-L-histidine.</text>
        <dbReference type="EC" id="2.7.13.3"/>
    </reaction>
</comment>
<keyword evidence="7" id="KW-0067">ATP-binding</keyword>
<dbReference type="GO" id="GO:0005524">
    <property type="term" value="F:ATP binding"/>
    <property type="evidence" value="ECO:0007669"/>
    <property type="project" value="UniProtKB-KW"/>
</dbReference>
<dbReference type="InterPro" id="IPR036890">
    <property type="entry name" value="HATPase_C_sf"/>
</dbReference>
<dbReference type="Pfam" id="PF07536">
    <property type="entry name" value="HWE_HK"/>
    <property type="match status" value="1"/>
</dbReference>
<organism evidence="10">
    <name type="scientific">Caulobacter sp. 73W</name>
    <dbReference type="NCBI Taxonomy" id="3161137"/>
    <lineage>
        <taxon>Bacteria</taxon>
        <taxon>Pseudomonadati</taxon>
        <taxon>Pseudomonadota</taxon>
        <taxon>Alphaproteobacteria</taxon>
        <taxon>Caulobacterales</taxon>
        <taxon>Caulobacteraceae</taxon>
        <taxon>Caulobacter</taxon>
    </lineage>
</organism>
<dbReference type="PANTHER" id="PTHR41523:SF7">
    <property type="entry name" value="HISTIDINE KINASE"/>
    <property type="match status" value="1"/>
</dbReference>